<accession>A0A9X3YMR2</accession>
<evidence type="ECO:0000313" key="2">
    <source>
        <dbReference type="Proteomes" id="UP001139971"/>
    </source>
</evidence>
<gene>
    <name evidence="1" type="ORF">OD750_021730</name>
</gene>
<comment type="caution">
    <text evidence="1">The sequence shown here is derived from an EMBL/GenBank/DDBJ whole genome shotgun (WGS) entry which is preliminary data.</text>
</comment>
<evidence type="ECO:0008006" key="3">
    <source>
        <dbReference type="Google" id="ProtNLM"/>
    </source>
</evidence>
<protein>
    <recommendedName>
        <fullName evidence="3">Peptidase MA-like domain-containing protein</fullName>
    </recommendedName>
</protein>
<reference evidence="1" key="1">
    <citation type="submission" date="2023-02" db="EMBL/GenBank/DDBJ databases">
        <title>Tahibacter soli sp. nov. isolated from soil.</title>
        <authorList>
            <person name="Baek J.H."/>
            <person name="Lee J.K."/>
            <person name="Choi D.G."/>
            <person name="Jeon C.O."/>
        </authorList>
    </citation>
    <scope>NUCLEOTIDE SEQUENCE</scope>
    <source>
        <strain evidence="1">BL</strain>
    </source>
</reference>
<proteinExistence type="predicted"/>
<dbReference type="AlphaFoldDB" id="A0A9X3YMR2"/>
<keyword evidence="2" id="KW-1185">Reference proteome</keyword>
<name>A0A9X3YMR2_9GAMM</name>
<dbReference type="Proteomes" id="UP001139971">
    <property type="component" value="Unassembled WGS sequence"/>
</dbReference>
<organism evidence="1 2">
    <name type="scientific">Tahibacter soli</name>
    <dbReference type="NCBI Taxonomy" id="2983605"/>
    <lineage>
        <taxon>Bacteria</taxon>
        <taxon>Pseudomonadati</taxon>
        <taxon>Pseudomonadota</taxon>
        <taxon>Gammaproteobacteria</taxon>
        <taxon>Lysobacterales</taxon>
        <taxon>Rhodanobacteraceae</taxon>
        <taxon>Tahibacter</taxon>
    </lineage>
</organism>
<dbReference type="EMBL" id="JAOVZO020000020">
    <property type="protein sequence ID" value="MDC8015172.1"/>
    <property type="molecule type" value="Genomic_DNA"/>
</dbReference>
<dbReference type="RefSeq" id="WP_263544191.1">
    <property type="nucleotide sequence ID" value="NZ_JAOVZO020000020.1"/>
</dbReference>
<sequence>MKFLKSLFGRKTSAHETLVVSAPPVKTLPDWCWTPDTTMPIPNWDLVERTAPDDAVALGAFWRDAADAWLQALSFNLGEGFAIAGSEHFLLLSSLSARQRRLAIDFSERAHRRILKTLDGVARAAGHRPHVVIVFDDIEQYHEYLLHYVPDEDDKAMSAGMFINRGYGHYIFVKSDLDRMEPIVAHELTHALVSHLPIPLWLNEGTAVNTEKHLVPHLASPRNALYTPREMERRHAKFWNARTIQEYWAGTSFRRPDEGAELSYDLAERMVKLLAEDYPRYRTLLNTADAEDAGDAALLHAYGFDLTQLATAILGEGHWRPRPDAWDERSVETGNA</sequence>
<evidence type="ECO:0000313" key="1">
    <source>
        <dbReference type="EMBL" id="MDC8015172.1"/>
    </source>
</evidence>